<dbReference type="GO" id="GO:0005758">
    <property type="term" value="C:mitochondrial intermembrane space"/>
    <property type="evidence" value="ECO:0007669"/>
    <property type="project" value="UniProtKB-SubCell"/>
</dbReference>
<reference evidence="13 15" key="1">
    <citation type="submission" date="2015-02" db="EMBL/GenBank/DDBJ databases">
        <authorList>
            <person name="Chooi Y.-H."/>
        </authorList>
    </citation>
    <scope>NUCLEOTIDE SEQUENCE [LARGE SCALE GENOMIC DNA]</scope>
    <source>
        <strain evidence="13">E3</strain>
    </source>
</reference>
<geneLocation type="mitochondrion" evidence="14"/>
<evidence type="ECO:0000259" key="12">
    <source>
        <dbReference type="PROSITE" id="PS51007"/>
    </source>
</evidence>
<evidence type="ECO:0000256" key="10">
    <source>
        <dbReference type="RuleBase" id="RU004427"/>
    </source>
</evidence>
<keyword evidence="4 8" id="KW-0349">Heme</keyword>
<evidence type="ECO:0000313" key="15">
    <source>
        <dbReference type="Proteomes" id="UP000039324"/>
    </source>
</evidence>
<dbReference type="Gene3D" id="1.10.760.10">
    <property type="entry name" value="Cytochrome c-like domain"/>
    <property type="match status" value="1"/>
</dbReference>
<dbReference type="STRING" id="37360.A0A0G4J2T7"/>
<dbReference type="Proteomes" id="UP000039324">
    <property type="component" value="Unassembled WGS sequence"/>
</dbReference>
<evidence type="ECO:0000256" key="2">
    <source>
        <dbReference type="ARBA" id="ARBA00006488"/>
    </source>
</evidence>
<evidence type="ECO:0000256" key="11">
    <source>
        <dbReference type="SAM" id="MobiDB-lite"/>
    </source>
</evidence>
<evidence type="ECO:0000256" key="3">
    <source>
        <dbReference type="ARBA" id="ARBA00022448"/>
    </source>
</evidence>
<dbReference type="FunFam" id="1.10.760.10:FF:000001">
    <property type="entry name" value="Cytochrome c iso-1"/>
    <property type="match status" value="1"/>
</dbReference>
<dbReference type="EMBL" id="OVEO01000010">
    <property type="protein sequence ID" value="SPQ98817.1"/>
    <property type="molecule type" value="Genomic_DNA"/>
</dbReference>
<dbReference type="InterPro" id="IPR002327">
    <property type="entry name" value="Cyt_c_1A/1B"/>
</dbReference>
<dbReference type="PROSITE" id="PS51007">
    <property type="entry name" value="CYTC"/>
    <property type="match status" value="1"/>
</dbReference>
<feature type="domain" description="Cytochrome c" evidence="12">
    <location>
        <begin position="110"/>
        <end position="211"/>
    </location>
</feature>
<evidence type="ECO:0000313" key="14">
    <source>
        <dbReference type="EMBL" id="SPQ98817.1"/>
    </source>
</evidence>
<proteinExistence type="inferred from homology"/>
<name>A0A0G4J2T7_PLABS</name>
<comment type="function">
    <text evidence="10">Electron carrier protein. The oxidized form of the cytochrome c heme group can accept an electron from the heme group of the cytochrome c1 subunit of cytochrome reductase. Cytochrome c then transfers this electron to the cytochrome oxidase complex, the final protein carrier in the mitochondrial electron-transport chain.</text>
</comment>
<dbReference type="OMA" id="WLENPRT"/>
<evidence type="ECO:0000313" key="13">
    <source>
        <dbReference type="EMBL" id="CEP01958.1"/>
    </source>
</evidence>
<evidence type="ECO:0000256" key="9">
    <source>
        <dbReference type="RuleBase" id="RU004426"/>
    </source>
</evidence>
<dbReference type="OrthoDB" id="449280at2759"/>
<feature type="region of interest" description="Disordered" evidence="11">
    <location>
        <begin position="64"/>
        <end position="105"/>
    </location>
</feature>
<evidence type="ECO:0000256" key="7">
    <source>
        <dbReference type="ARBA" id="ARBA00023004"/>
    </source>
</evidence>
<evidence type="ECO:0000256" key="4">
    <source>
        <dbReference type="ARBA" id="ARBA00022617"/>
    </source>
</evidence>
<protein>
    <recommendedName>
        <fullName evidence="12">Cytochrome c domain-containing protein</fullName>
    </recommendedName>
</protein>
<comment type="PTM">
    <text evidence="10">Binds 1 heme group per subunit.</text>
</comment>
<dbReference type="GO" id="GO:0020037">
    <property type="term" value="F:heme binding"/>
    <property type="evidence" value="ECO:0007669"/>
    <property type="project" value="InterPro"/>
</dbReference>
<keyword evidence="7 8" id="KW-0408">Iron</keyword>
<evidence type="ECO:0000256" key="6">
    <source>
        <dbReference type="ARBA" id="ARBA00022982"/>
    </source>
</evidence>
<gene>
    <name evidence="13" type="ORF">PBRA_002223</name>
    <name evidence="14" type="ORF">PLBR_LOCUS6032</name>
</gene>
<evidence type="ECO:0000256" key="5">
    <source>
        <dbReference type="ARBA" id="ARBA00022723"/>
    </source>
</evidence>
<dbReference type="EMBL" id="CDSF01000122">
    <property type="protein sequence ID" value="CEP01958.1"/>
    <property type="molecule type" value="Genomic_DNA"/>
</dbReference>
<dbReference type="SUPFAM" id="SSF46626">
    <property type="entry name" value="Cytochrome c"/>
    <property type="match status" value="1"/>
</dbReference>
<accession>A0A0G4J2T7</accession>
<keyword evidence="10" id="KW-0679">Respiratory chain</keyword>
<keyword evidence="15" id="KW-1185">Reference proteome</keyword>
<dbReference type="PRINTS" id="PR00604">
    <property type="entry name" value="CYTCHRMECIAB"/>
</dbReference>
<comment type="subcellular location">
    <subcellularLocation>
        <location evidence="1">Mitochondrion intermembrane space</location>
    </subcellularLocation>
</comment>
<dbReference type="Proteomes" id="UP000290189">
    <property type="component" value="Unassembled WGS sequence"/>
</dbReference>
<feature type="compositionally biased region" description="Basic and acidic residues" evidence="11">
    <location>
        <begin position="66"/>
        <end position="88"/>
    </location>
</feature>
<keyword evidence="6 10" id="KW-0249">Electron transport</keyword>
<dbReference type="InterPro" id="IPR036909">
    <property type="entry name" value="Cyt_c-like_dom_sf"/>
</dbReference>
<organism evidence="13 15">
    <name type="scientific">Plasmodiophora brassicae</name>
    <name type="common">Clubroot disease agent</name>
    <dbReference type="NCBI Taxonomy" id="37360"/>
    <lineage>
        <taxon>Eukaryota</taxon>
        <taxon>Sar</taxon>
        <taxon>Rhizaria</taxon>
        <taxon>Endomyxa</taxon>
        <taxon>Phytomyxea</taxon>
        <taxon>Plasmodiophorida</taxon>
        <taxon>Plasmodiophoridae</taxon>
        <taxon>Plasmodiophora</taxon>
    </lineage>
</organism>
<comment type="similarity">
    <text evidence="2 9">Belongs to the cytochrome c family.</text>
</comment>
<dbReference type="GO" id="GO:0046872">
    <property type="term" value="F:metal ion binding"/>
    <property type="evidence" value="ECO:0007669"/>
    <property type="project" value="UniProtKB-KW"/>
</dbReference>
<dbReference type="PANTHER" id="PTHR11961">
    <property type="entry name" value="CYTOCHROME C"/>
    <property type="match status" value="1"/>
</dbReference>
<dbReference type="Pfam" id="PF00034">
    <property type="entry name" value="Cytochrom_C"/>
    <property type="match status" value="1"/>
</dbReference>
<dbReference type="GO" id="GO:0009055">
    <property type="term" value="F:electron transfer activity"/>
    <property type="evidence" value="ECO:0007669"/>
    <property type="project" value="InterPro"/>
</dbReference>
<evidence type="ECO:0000313" key="16">
    <source>
        <dbReference type="Proteomes" id="UP000290189"/>
    </source>
</evidence>
<reference evidence="14 16" key="2">
    <citation type="submission" date="2018-03" db="EMBL/GenBank/DDBJ databases">
        <authorList>
            <person name="Fogelqvist J."/>
        </authorList>
    </citation>
    <scope>NUCLEOTIDE SEQUENCE [LARGE SCALE GENOMIC DNA]</scope>
</reference>
<evidence type="ECO:0000256" key="1">
    <source>
        <dbReference type="ARBA" id="ARBA00004569"/>
    </source>
</evidence>
<keyword evidence="3 10" id="KW-0813">Transport</keyword>
<evidence type="ECO:0000256" key="8">
    <source>
        <dbReference type="PROSITE-ProRule" id="PRU00433"/>
    </source>
</evidence>
<dbReference type="AlphaFoldDB" id="A0A0G4J2T7"/>
<keyword evidence="5 8" id="KW-0479">Metal-binding</keyword>
<dbReference type="InterPro" id="IPR009056">
    <property type="entry name" value="Cyt_c-like_dom"/>
</dbReference>
<sequence length="212" mass="22900">MRSIRTLVRPLRSRSRRPLSSFPKFDYEKPDDGRFHVGLALVTVGSVAAVVYLKHVLDEVEGGTYGKKEPEVNKKVAAHGKETKKDGESSSEAETETVKASATTENEGDAAVAKGAKIFKTKCSTCHTVEKGGAHKQGPNLHGLLGRPAGMADGYSYTKANTTSGITWTAETLDQYLVNPKKMIPGTKMVFAGLKSDADRRDIIAYLEKATA</sequence>
<keyword evidence="10 14" id="KW-0496">Mitochondrion</keyword>